<proteinExistence type="predicted"/>
<protein>
    <recommendedName>
        <fullName evidence="3">Thymidylate kinase-like domain-containing protein</fullName>
    </recommendedName>
</protein>
<evidence type="ECO:0000313" key="1">
    <source>
        <dbReference type="EMBL" id="PIE36573.1"/>
    </source>
</evidence>
<comment type="caution">
    <text evidence="1">The sequence shown here is derived from an EMBL/GenBank/DDBJ whole genome shotgun (WGS) entry which is preliminary data.</text>
</comment>
<dbReference type="InterPro" id="IPR027417">
    <property type="entry name" value="P-loop_NTPase"/>
</dbReference>
<dbReference type="Proteomes" id="UP000230821">
    <property type="component" value="Unassembled WGS sequence"/>
</dbReference>
<organism evidence="1 2">
    <name type="scientific">candidate division KSB3 bacterium</name>
    <dbReference type="NCBI Taxonomy" id="2044937"/>
    <lineage>
        <taxon>Bacteria</taxon>
        <taxon>candidate division KSB3</taxon>
    </lineage>
</organism>
<sequence>MKHIEFVGLPGSGKTTFRKECLSLLNASDIRAYNTYAVRWKAMRQILQQESGLVWQILKFASVFWEYRVLSLIWEKFRCSYILRFISNHPDLSHNAIDCAEHTRPPAWIPQSIVCSQSLIEWFFDMVGYYQAAQDILGDDEFFLQEEGPCQHAYYLLAFYNGEFDVKRLEAYLAAVPVPDMLIAFFTAPELCEQRMNSRKKGVASDILTPLSVQQRLAVLEERLAVYRKIADYLEQKGVAVLRLDNRNRDTTFRELREGLAVFHSS</sequence>
<dbReference type="AlphaFoldDB" id="A0A2G6KLN7"/>
<name>A0A2G6KLN7_9BACT</name>
<accession>A0A2G6KLN7</accession>
<dbReference type="EMBL" id="PDSK01000002">
    <property type="protein sequence ID" value="PIE36573.1"/>
    <property type="molecule type" value="Genomic_DNA"/>
</dbReference>
<evidence type="ECO:0008006" key="3">
    <source>
        <dbReference type="Google" id="ProtNLM"/>
    </source>
</evidence>
<evidence type="ECO:0000313" key="2">
    <source>
        <dbReference type="Proteomes" id="UP000230821"/>
    </source>
</evidence>
<dbReference type="SUPFAM" id="SSF52540">
    <property type="entry name" value="P-loop containing nucleoside triphosphate hydrolases"/>
    <property type="match status" value="1"/>
</dbReference>
<reference evidence="1 2" key="1">
    <citation type="submission" date="2017-10" db="EMBL/GenBank/DDBJ databases">
        <title>Novel microbial diversity and functional potential in the marine mammal oral microbiome.</title>
        <authorList>
            <person name="Dudek N.K."/>
            <person name="Sun C.L."/>
            <person name="Burstein D."/>
            <person name="Kantor R.S."/>
            <person name="Aliaga Goltsman D.S."/>
            <person name="Bik E.M."/>
            <person name="Thomas B.C."/>
            <person name="Banfield J.F."/>
            <person name="Relman D.A."/>
        </authorList>
    </citation>
    <scope>NUCLEOTIDE SEQUENCE [LARGE SCALE GENOMIC DNA]</scope>
    <source>
        <strain evidence="1">DOLJORAL78_47_16</strain>
    </source>
</reference>
<dbReference type="Gene3D" id="3.40.50.300">
    <property type="entry name" value="P-loop containing nucleotide triphosphate hydrolases"/>
    <property type="match status" value="1"/>
</dbReference>
<gene>
    <name evidence="1" type="ORF">CSA56_00025</name>
</gene>